<dbReference type="Gene3D" id="1.10.3210.10">
    <property type="entry name" value="Hypothetical protein af1432"/>
    <property type="match status" value="1"/>
</dbReference>
<dbReference type="SMART" id="SM00471">
    <property type="entry name" value="HDc"/>
    <property type="match status" value="1"/>
</dbReference>
<evidence type="ECO:0000256" key="2">
    <source>
        <dbReference type="ARBA" id="ARBA00022723"/>
    </source>
</evidence>
<dbReference type="EC" id="3.6.1.41" evidence="1"/>
<accession>D9QV62</accession>
<evidence type="ECO:0000256" key="1">
    <source>
        <dbReference type="ARBA" id="ARBA00012506"/>
    </source>
</evidence>
<evidence type="ECO:0000256" key="3">
    <source>
        <dbReference type="ARBA" id="ARBA00022741"/>
    </source>
</evidence>
<name>D9QV62_ACEAZ</name>
<dbReference type="EMBL" id="CP002105">
    <property type="protein sequence ID" value="ADL12121.1"/>
    <property type="molecule type" value="Genomic_DNA"/>
</dbReference>
<dbReference type="Pfam" id="PF01966">
    <property type="entry name" value="HD"/>
    <property type="match status" value="1"/>
</dbReference>
<evidence type="ECO:0000313" key="8">
    <source>
        <dbReference type="EMBL" id="ADL12121.1"/>
    </source>
</evidence>
<evidence type="ECO:0000256" key="5">
    <source>
        <dbReference type="ARBA" id="ARBA00023004"/>
    </source>
</evidence>
<dbReference type="NCBIfam" id="TIGR00277">
    <property type="entry name" value="HDIG"/>
    <property type="match status" value="1"/>
</dbReference>
<dbReference type="RefSeq" id="WP_013277567.1">
    <property type="nucleotide sequence ID" value="NC_014378.1"/>
</dbReference>
<dbReference type="InterPro" id="IPR006674">
    <property type="entry name" value="HD_domain"/>
</dbReference>
<evidence type="ECO:0000259" key="7">
    <source>
        <dbReference type="PROSITE" id="PS51831"/>
    </source>
</evidence>
<feature type="domain" description="HD" evidence="7">
    <location>
        <begin position="18"/>
        <end position="133"/>
    </location>
</feature>
<keyword evidence="2" id="KW-0479">Metal-binding</keyword>
<dbReference type="HOGENOM" id="CLU_089580_1_2_9"/>
<evidence type="ECO:0000256" key="4">
    <source>
        <dbReference type="ARBA" id="ARBA00022801"/>
    </source>
</evidence>
<dbReference type="eggNOG" id="COG1713">
    <property type="taxonomic scope" value="Bacteria"/>
</dbReference>
<dbReference type="SUPFAM" id="SSF109604">
    <property type="entry name" value="HD-domain/PDEase-like"/>
    <property type="match status" value="1"/>
</dbReference>
<dbReference type="Proteomes" id="UP000001661">
    <property type="component" value="Chromosome"/>
</dbReference>
<keyword evidence="4 8" id="KW-0378">Hydrolase</keyword>
<dbReference type="NCBIfam" id="TIGR00488">
    <property type="entry name" value="bis(5'-nucleosyl)-tetraphosphatase (symmetrical) YqeK"/>
    <property type="match status" value="1"/>
</dbReference>
<dbReference type="GO" id="GO:0000166">
    <property type="term" value="F:nucleotide binding"/>
    <property type="evidence" value="ECO:0007669"/>
    <property type="project" value="UniProtKB-KW"/>
</dbReference>
<protein>
    <recommendedName>
        <fullName evidence="1">bis(5'-nucleosyl)-tetraphosphatase (symmetrical)</fullName>
        <ecNumber evidence="1">3.6.1.41</ecNumber>
    </recommendedName>
</protein>
<sequence length="188" mass="21121">MTEREKIRLLQEMISQKRLKHSLAVRDVAVDLAKEYGADIKKARTAGLLHDSAKGISNDNLLQMAQEFGIVVDDVISTVPSLLHGPIGAKLVQKEFGIEDKEILNAIKIHTLGAEEMTILEKIIFIADYIEPNRTCAGLDELRKKARVNLDSAIRIACDRTLKYHIRNEDLIHPQTLATRNAFLRKDG</sequence>
<keyword evidence="3" id="KW-0547">Nucleotide-binding</keyword>
<dbReference type="KEGG" id="aar:Acear_0578"/>
<dbReference type="PANTHER" id="PTHR35795:SF1">
    <property type="entry name" value="BIS(5'-NUCLEOSYL)-TETRAPHOSPHATASE, SYMMETRICAL"/>
    <property type="match status" value="1"/>
</dbReference>
<dbReference type="GO" id="GO:0046872">
    <property type="term" value="F:metal ion binding"/>
    <property type="evidence" value="ECO:0007669"/>
    <property type="project" value="UniProtKB-KW"/>
</dbReference>
<dbReference type="PROSITE" id="PS51831">
    <property type="entry name" value="HD"/>
    <property type="match status" value="1"/>
</dbReference>
<evidence type="ECO:0000313" key="9">
    <source>
        <dbReference type="Proteomes" id="UP000001661"/>
    </source>
</evidence>
<keyword evidence="5" id="KW-0408">Iron</keyword>
<dbReference type="CDD" id="cd00077">
    <property type="entry name" value="HDc"/>
    <property type="match status" value="1"/>
</dbReference>
<organism evidence="8 9">
    <name type="scientific">Acetohalobium arabaticum (strain ATCC 49924 / DSM 5501 / Z-7288)</name>
    <dbReference type="NCBI Taxonomy" id="574087"/>
    <lineage>
        <taxon>Bacteria</taxon>
        <taxon>Bacillati</taxon>
        <taxon>Bacillota</taxon>
        <taxon>Clostridia</taxon>
        <taxon>Halanaerobiales</taxon>
        <taxon>Halobacteroidaceae</taxon>
        <taxon>Acetohalobium</taxon>
    </lineage>
</organism>
<proteinExistence type="predicted"/>
<dbReference type="PANTHER" id="PTHR35795">
    <property type="entry name" value="SLR1885 PROTEIN"/>
    <property type="match status" value="1"/>
</dbReference>
<evidence type="ECO:0000256" key="6">
    <source>
        <dbReference type="ARBA" id="ARBA00049417"/>
    </source>
</evidence>
<dbReference type="OrthoDB" id="5295945at2"/>
<dbReference type="InterPro" id="IPR006675">
    <property type="entry name" value="HDIG_dom"/>
</dbReference>
<dbReference type="InterPro" id="IPR005249">
    <property type="entry name" value="YqeK"/>
</dbReference>
<dbReference type="InterPro" id="IPR003607">
    <property type="entry name" value="HD/PDEase_dom"/>
</dbReference>
<comment type="catalytic activity">
    <reaction evidence="6">
        <text>P(1),P(4)-bis(5'-adenosyl) tetraphosphate + H2O = 2 ADP + 2 H(+)</text>
        <dbReference type="Rhea" id="RHEA:24252"/>
        <dbReference type="ChEBI" id="CHEBI:15377"/>
        <dbReference type="ChEBI" id="CHEBI:15378"/>
        <dbReference type="ChEBI" id="CHEBI:58141"/>
        <dbReference type="ChEBI" id="CHEBI:456216"/>
        <dbReference type="EC" id="3.6.1.41"/>
    </reaction>
</comment>
<gene>
    <name evidence="8" type="ordered locus">Acear_0578</name>
</gene>
<dbReference type="STRING" id="574087.Acear_0578"/>
<dbReference type="AlphaFoldDB" id="D9QV62"/>
<dbReference type="GO" id="GO:0008803">
    <property type="term" value="F:bis(5'-nucleosyl)-tetraphosphatase (symmetrical) activity"/>
    <property type="evidence" value="ECO:0007669"/>
    <property type="project" value="UniProtKB-EC"/>
</dbReference>
<keyword evidence="9" id="KW-1185">Reference proteome</keyword>
<dbReference type="InterPro" id="IPR051094">
    <property type="entry name" value="Diverse_Catalytic_Enzymes"/>
</dbReference>
<reference evidence="8 9" key="1">
    <citation type="journal article" date="2010" name="Stand. Genomic Sci.">
        <title>Complete genome sequence of Acetohalobium arabaticum type strain (Z-7288).</title>
        <authorList>
            <person name="Sikorski J."/>
            <person name="Lapidus A."/>
            <person name="Chertkov O."/>
            <person name="Lucas S."/>
            <person name="Copeland A."/>
            <person name="Glavina Del Rio T."/>
            <person name="Nolan M."/>
            <person name="Tice H."/>
            <person name="Cheng J.F."/>
            <person name="Han C."/>
            <person name="Brambilla E."/>
            <person name="Pitluck S."/>
            <person name="Liolios K."/>
            <person name="Ivanova N."/>
            <person name="Mavromatis K."/>
            <person name="Mikhailova N."/>
            <person name="Pati A."/>
            <person name="Bruce D."/>
            <person name="Detter C."/>
            <person name="Tapia R."/>
            <person name="Goodwin L."/>
            <person name="Chen A."/>
            <person name="Palaniappan K."/>
            <person name="Land M."/>
            <person name="Hauser L."/>
            <person name="Chang Y.J."/>
            <person name="Jeffries C.D."/>
            <person name="Rohde M."/>
            <person name="Goker M."/>
            <person name="Spring S."/>
            <person name="Woyke T."/>
            <person name="Bristow J."/>
            <person name="Eisen J.A."/>
            <person name="Markowitz V."/>
            <person name="Hugenholtz P."/>
            <person name="Kyrpides N.C."/>
            <person name="Klenk H.P."/>
        </authorList>
    </citation>
    <scope>NUCLEOTIDE SEQUENCE [LARGE SCALE GENOMIC DNA]</scope>
    <source>
        <strain evidence="9">ATCC 49924 / DSM 5501 / Z-7288</strain>
    </source>
</reference>